<reference evidence="3 4" key="1">
    <citation type="submission" date="2019-11" db="EMBL/GenBank/DDBJ databases">
        <title>Draft genome of Amycolatopsis RM579.</title>
        <authorList>
            <person name="Duangmal K."/>
            <person name="Mingma R."/>
        </authorList>
    </citation>
    <scope>NUCLEOTIDE SEQUENCE [LARGE SCALE GENOMIC DNA]</scope>
    <source>
        <strain evidence="3 4">RM579</strain>
    </source>
</reference>
<comment type="caution">
    <text evidence="3">The sequence shown here is derived from an EMBL/GenBank/DDBJ whole genome shotgun (WGS) entry which is preliminary data.</text>
</comment>
<evidence type="ECO:0000313" key="3">
    <source>
        <dbReference type="EMBL" id="MTD54737.1"/>
    </source>
</evidence>
<accession>A0A6N7YP04</accession>
<dbReference type="AlphaFoldDB" id="A0A6N7YP04"/>
<protein>
    <recommendedName>
        <fullName evidence="2">PucR C-terminal helix-turn-helix domain-containing protein</fullName>
    </recommendedName>
</protein>
<dbReference type="Proteomes" id="UP000440096">
    <property type="component" value="Unassembled WGS sequence"/>
</dbReference>
<dbReference type="Gene3D" id="1.10.10.2840">
    <property type="entry name" value="PucR C-terminal helix-turn-helix domain"/>
    <property type="match status" value="1"/>
</dbReference>
<dbReference type="InterPro" id="IPR042070">
    <property type="entry name" value="PucR_C-HTH_sf"/>
</dbReference>
<evidence type="ECO:0000259" key="2">
    <source>
        <dbReference type="Pfam" id="PF13556"/>
    </source>
</evidence>
<evidence type="ECO:0000313" key="4">
    <source>
        <dbReference type="Proteomes" id="UP000440096"/>
    </source>
</evidence>
<dbReference type="EMBL" id="WMBA01000014">
    <property type="protein sequence ID" value="MTD54737.1"/>
    <property type="molecule type" value="Genomic_DNA"/>
</dbReference>
<sequence>MPVITGFFDTQLFEGTSLDRLIERSAFFTRAAVGRITEDGRGVARNERGSLMPATQPPTASSHRVPGTGGWVWVDRVPEPAVQYFLDRLAATVSIIERWGASLTNTTTSPISVLVDRSSSEIAQELALSQLGIARDTAIRVVLCDGPGAGVEHLADTIAKRRRVVARTNRQGKTILLLVANDADDLAVPGVPVDVRVAYSKVVPAARTHDAYVNAHDAYLFSRPSLHDLGPYQPIEGVLIDGSRLAGLSALCRLSHEDIEIVPEIGTLDMLAEQHGEQILPILYAYAITGSLRKAANQLYLHHNSVAYWVRKAEAELGYSLAEPNRRAQFFITVCLYRLWKENHRLHSVGIEG</sequence>
<proteinExistence type="predicted"/>
<dbReference type="Pfam" id="PF13556">
    <property type="entry name" value="HTH_30"/>
    <property type="match status" value="1"/>
</dbReference>
<dbReference type="InterPro" id="IPR025736">
    <property type="entry name" value="PucR_C-HTH_dom"/>
</dbReference>
<name>A0A6N7YP04_9PSEU</name>
<feature type="region of interest" description="Disordered" evidence="1">
    <location>
        <begin position="44"/>
        <end position="65"/>
    </location>
</feature>
<feature type="domain" description="PucR C-terminal helix-turn-helix" evidence="2">
    <location>
        <begin position="281"/>
        <end position="332"/>
    </location>
</feature>
<gene>
    <name evidence="3" type="ORF">GKO32_12210</name>
</gene>
<keyword evidence="4" id="KW-1185">Reference proteome</keyword>
<organism evidence="3 4">
    <name type="scientific">Amycolatopsis pithecellobii</name>
    <dbReference type="NCBI Taxonomy" id="664692"/>
    <lineage>
        <taxon>Bacteria</taxon>
        <taxon>Bacillati</taxon>
        <taxon>Actinomycetota</taxon>
        <taxon>Actinomycetes</taxon>
        <taxon>Pseudonocardiales</taxon>
        <taxon>Pseudonocardiaceae</taxon>
        <taxon>Amycolatopsis</taxon>
    </lineage>
</organism>
<dbReference type="OrthoDB" id="8450798at2"/>
<evidence type="ECO:0000256" key="1">
    <source>
        <dbReference type="SAM" id="MobiDB-lite"/>
    </source>
</evidence>
<dbReference type="RefSeq" id="WP_154756954.1">
    <property type="nucleotide sequence ID" value="NZ_WMBA01000014.1"/>
</dbReference>